<feature type="domain" description="DUF7848" evidence="1">
    <location>
        <begin position="1"/>
        <end position="80"/>
    </location>
</feature>
<dbReference type="Pfam" id="PF25232">
    <property type="entry name" value="DUF7848"/>
    <property type="match status" value="1"/>
</dbReference>
<dbReference type="AlphaFoldDB" id="A0A286DTT1"/>
<name>A0A286DTT1_9ACTN</name>
<reference evidence="2 3" key="1">
    <citation type="submission" date="2017-09" db="EMBL/GenBank/DDBJ databases">
        <authorList>
            <person name="Ehlers B."/>
            <person name="Leendertz F.H."/>
        </authorList>
    </citation>
    <scope>NUCLEOTIDE SEQUENCE [LARGE SCALE GENOMIC DNA]</scope>
    <source>
        <strain evidence="2 3">CGMCC 4.7095</strain>
    </source>
</reference>
<organism evidence="2 3">
    <name type="scientific">Streptomyces zhaozhouensis</name>
    <dbReference type="NCBI Taxonomy" id="1300267"/>
    <lineage>
        <taxon>Bacteria</taxon>
        <taxon>Bacillati</taxon>
        <taxon>Actinomycetota</taxon>
        <taxon>Actinomycetes</taxon>
        <taxon>Kitasatosporales</taxon>
        <taxon>Streptomycetaceae</taxon>
        <taxon>Streptomyces</taxon>
    </lineage>
</organism>
<dbReference type="Proteomes" id="UP000219072">
    <property type="component" value="Unassembled WGS sequence"/>
</dbReference>
<dbReference type="InterPro" id="IPR057170">
    <property type="entry name" value="DUF7848"/>
</dbReference>
<protein>
    <recommendedName>
        <fullName evidence="1">DUF7848 domain-containing protein</fullName>
    </recommendedName>
</protein>
<dbReference type="RefSeq" id="WP_097230563.1">
    <property type="nucleotide sequence ID" value="NZ_OCNE01000004.1"/>
</dbReference>
<sequence length="93" mass="10365">MITPRSVIKAAEWTLSEETAEGAPRAIFGVTCVTCAAESGFVDNEPHPIEMWALRHTSLHTGHRLFRLTTEWFLRVDPAPGNPLHDTEKENAP</sequence>
<proteinExistence type="predicted"/>
<evidence type="ECO:0000313" key="2">
    <source>
        <dbReference type="EMBL" id="SOD62097.1"/>
    </source>
</evidence>
<dbReference type="EMBL" id="OCNE01000004">
    <property type="protein sequence ID" value="SOD62097.1"/>
    <property type="molecule type" value="Genomic_DNA"/>
</dbReference>
<evidence type="ECO:0000313" key="3">
    <source>
        <dbReference type="Proteomes" id="UP000219072"/>
    </source>
</evidence>
<evidence type="ECO:0000259" key="1">
    <source>
        <dbReference type="Pfam" id="PF25232"/>
    </source>
</evidence>
<keyword evidence="3" id="KW-1185">Reference proteome</keyword>
<gene>
    <name evidence="2" type="ORF">SAMN06297387_104267</name>
</gene>
<accession>A0A286DTT1</accession>
<dbReference type="OrthoDB" id="4236662at2"/>